<dbReference type="PANTHER" id="PTHR13457:SF1">
    <property type="entry name" value="HEAT REPEAT-CONTAINING PROTEIN 1"/>
    <property type="match status" value="1"/>
</dbReference>
<dbReference type="EMBL" id="GL433857">
    <property type="protein sequence ID" value="EFN52294.1"/>
    <property type="molecule type" value="Genomic_DNA"/>
</dbReference>
<keyword evidence="2" id="KW-1185">Reference proteome</keyword>
<dbReference type="GeneID" id="17351781"/>
<dbReference type="InParanoid" id="E1ZPP2"/>
<dbReference type="GO" id="GO:0032040">
    <property type="term" value="C:small-subunit processome"/>
    <property type="evidence" value="ECO:0007669"/>
    <property type="project" value="TreeGrafter"/>
</dbReference>
<organism evidence="2">
    <name type="scientific">Chlorella variabilis</name>
    <name type="common">Green alga</name>
    <dbReference type="NCBI Taxonomy" id="554065"/>
    <lineage>
        <taxon>Eukaryota</taxon>
        <taxon>Viridiplantae</taxon>
        <taxon>Chlorophyta</taxon>
        <taxon>core chlorophytes</taxon>
        <taxon>Trebouxiophyceae</taxon>
        <taxon>Chlorellales</taxon>
        <taxon>Chlorellaceae</taxon>
        <taxon>Chlorella clade</taxon>
        <taxon>Chlorella</taxon>
    </lineage>
</organism>
<dbReference type="RefSeq" id="XP_005844396.1">
    <property type="nucleotide sequence ID" value="XM_005844334.1"/>
</dbReference>
<reference evidence="1 2" key="1">
    <citation type="journal article" date="2010" name="Plant Cell">
        <title>The Chlorella variabilis NC64A genome reveals adaptation to photosymbiosis, coevolution with viruses, and cryptic sex.</title>
        <authorList>
            <person name="Blanc G."/>
            <person name="Duncan G."/>
            <person name="Agarkova I."/>
            <person name="Borodovsky M."/>
            <person name="Gurnon J."/>
            <person name="Kuo A."/>
            <person name="Lindquist E."/>
            <person name="Lucas S."/>
            <person name="Pangilinan J."/>
            <person name="Polle J."/>
            <person name="Salamov A."/>
            <person name="Terry A."/>
            <person name="Yamada T."/>
            <person name="Dunigan D.D."/>
            <person name="Grigoriev I.V."/>
            <person name="Claverie J.M."/>
            <person name="Van Etten J.L."/>
        </authorList>
    </citation>
    <scope>NUCLEOTIDE SEQUENCE [LARGE SCALE GENOMIC DNA]</scope>
    <source>
        <strain evidence="1 2">NC64A</strain>
    </source>
</reference>
<dbReference type="STRING" id="554065.E1ZPP2"/>
<dbReference type="GO" id="GO:0000462">
    <property type="term" value="P:maturation of SSU-rRNA from tricistronic rRNA transcript (SSU-rRNA, 5.8S rRNA, LSU-rRNA)"/>
    <property type="evidence" value="ECO:0007669"/>
    <property type="project" value="TreeGrafter"/>
</dbReference>
<dbReference type="KEGG" id="cvr:CHLNCDRAFT_139047"/>
<protein>
    <recommendedName>
        <fullName evidence="3">HEAT repeat-containing protein 1</fullName>
    </recommendedName>
</protein>
<dbReference type="GO" id="GO:0034455">
    <property type="term" value="C:t-UTP complex"/>
    <property type="evidence" value="ECO:0007669"/>
    <property type="project" value="TreeGrafter"/>
</dbReference>
<evidence type="ECO:0000313" key="1">
    <source>
        <dbReference type="EMBL" id="EFN52294.1"/>
    </source>
</evidence>
<gene>
    <name evidence="1" type="ORF">CHLNCDRAFT_139047</name>
</gene>
<dbReference type="eggNOG" id="KOG1837">
    <property type="taxonomic scope" value="Eukaryota"/>
</dbReference>
<dbReference type="GO" id="GO:0045943">
    <property type="term" value="P:positive regulation of transcription by RNA polymerase I"/>
    <property type="evidence" value="ECO:0007669"/>
    <property type="project" value="TreeGrafter"/>
</dbReference>
<dbReference type="InterPro" id="IPR011989">
    <property type="entry name" value="ARM-like"/>
</dbReference>
<evidence type="ECO:0008006" key="3">
    <source>
        <dbReference type="Google" id="ProtNLM"/>
    </source>
</evidence>
<dbReference type="SUPFAM" id="SSF48371">
    <property type="entry name" value="ARM repeat"/>
    <property type="match status" value="1"/>
</dbReference>
<dbReference type="AlphaFoldDB" id="E1ZPP2"/>
<sequence length="170" mass="17292">MAARVRQGGQAGIEGGGGWLGAGWQGGLQDGAAGLEAPLQLGADGAAAAAVAAPGGNGGGAPLDAFGRAVVACLAQLAVAAGSDAMWKQLNHQVLMMTRSLEPRTRLLALETVGQLVARLSEEYLALLPETLPFLAELLEDAELVVEGAAAALVRRLEALSGEPLDQYLR</sequence>
<name>E1ZPP2_CHLVA</name>
<dbReference type="InterPro" id="IPR040191">
    <property type="entry name" value="UTP10"/>
</dbReference>
<evidence type="ECO:0000313" key="2">
    <source>
        <dbReference type="Proteomes" id="UP000008141"/>
    </source>
</evidence>
<dbReference type="Gene3D" id="1.25.10.10">
    <property type="entry name" value="Leucine-rich Repeat Variant"/>
    <property type="match status" value="1"/>
</dbReference>
<dbReference type="Proteomes" id="UP000008141">
    <property type="component" value="Unassembled WGS sequence"/>
</dbReference>
<dbReference type="OrthoDB" id="31183at2759"/>
<proteinExistence type="predicted"/>
<dbReference type="PANTHER" id="PTHR13457">
    <property type="entry name" value="BAP28"/>
    <property type="match status" value="1"/>
</dbReference>
<accession>E1ZPP2</accession>
<dbReference type="GO" id="GO:0030686">
    <property type="term" value="C:90S preribosome"/>
    <property type="evidence" value="ECO:0007669"/>
    <property type="project" value="TreeGrafter"/>
</dbReference>
<dbReference type="GO" id="GO:0030515">
    <property type="term" value="F:snoRNA binding"/>
    <property type="evidence" value="ECO:0007669"/>
    <property type="project" value="TreeGrafter"/>
</dbReference>
<dbReference type="InterPro" id="IPR016024">
    <property type="entry name" value="ARM-type_fold"/>
</dbReference>